<dbReference type="GeneID" id="20666173"/>
<keyword evidence="3" id="KW-1185">Reference proteome</keyword>
<dbReference type="EMBL" id="KI925465">
    <property type="protein sequence ID" value="ETW75920.1"/>
    <property type="molecule type" value="Genomic_DNA"/>
</dbReference>
<protein>
    <submittedName>
        <fullName evidence="2">Uncharacterized protein</fullName>
    </submittedName>
</protein>
<organism evidence="2 3">
    <name type="scientific">Heterobasidion irregulare (strain TC 32-1)</name>
    <dbReference type="NCBI Taxonomy" id="747525"/>
    <lineage>
        <taxon>Eukaryota</taxon>
        <taxon>Fungi</taxon>
        <taxon>Dikarya</taxon>
        <taxon>Basidiomycota</taxon>
        <taxon>Agaricomycotina</taxon>
        <taxon>Agaricomycetes</taxon>
        <taxon>Russulales</taxon>
        <taxon>Bondarzewiaceae</taxon>
        <taxon>Heterobasidion</taxon>
        <taxon>Heterobasidion annosum species complex</taxon>
    </lineage>
</organism>
<name>W4JS41_HETIT</name>
<accession>W4JS41</accession>
<dbReference type="RefSeq" id="XP_009552157.1">
    <property type="nucleotide sequence ID" value="XM_009553862.1"/>
</dbReference>
<sequence>MPRAPTSSTISTPTPTAPAPMSSAPNPSLPPPDKYRGAVIEDLQLPPAFALPQDEGILAQSSSCTNWRMNRQVHWRR</sequence>
<dbReference type="InParanoid" id="W4JS41"/>
<gene>
    <name evidence="2" type="ORF">HETIRDRAFT_106560</name>
</gene>
<feature type="region of interest" description="Disordered" evidence="1">
    <location>
        <begin position="1"/>
        <end position="36"/>
    </location>
</feature>
<evidence type="ECO:0000313" key="3">
    <source>
        <dbReference type="Proteomes" id="UP000030671"/>
    </source>
</evidence>
<evidence type="ECO:0000256" key="1">
    <source>
        <dbReference type="SAM" id="MobiDB-lite"/>
    </source>
</evidence>
<dbReference type="AlphaFoldDB" id="W4JS41"/>
<dbReference type="KEGG" id="hir:HETIRDRAFT_106560"/>
<dbReference type="Proteomes" id="UP000030671">
    <property type="component" value="Unassembled WGS sequence"/>
</dbReference>
<dbReference type="HOGENOM" id="CLU_2638366_0_0_1"/>
<feature type="compositionally biased region" description="Low complexity" evidence="1">
    <location>
        <begin position="1"/>
        <end position="26"/>
    </location>
</feature>
<evidence type="ECO:0000313" key="2">
    <source>
        <dbReference type="EMBL" id="ETW75920.1"/>
    </source>
</evidence>
<reference evidence="2 3" key="1">
    <citation type="journal article" date="2012" name="New Phytol.">
        <title>Insight into trade-off between wood decay and parasitism from the genome of a fungal forest pathogen.</title>
        <authorList>
            <person name="Olson A."/>
            <person name="Aerts A."/>
            <person name="Asiegbu F."/>
            <person name="Belbahri L."/>
            <person name="Bouzid O."/>
            <person name="Broberg A."/>
            <person name="Canback B."/>
            <person name="Coutinho P.M."/>
            <person name="Cullen D."/>
            <person name="Dalman K."/>
            <person name="Deflorio G."/>
            <person name="van Diepen L.T."/>
            <person name="Dunand C."/>
            <person name="Duplessis S."/>
            <person name="Durling M."/>
            <person name="Gonthier P."/>
            <person name="Grimwood J."/>
            <person name="Fossdal C.G."/>
            <person name="Hansson D."/>
            <person name="Henrissat B."/>
            <person name="Hietala A."/>
            <person name="Himmelstrand K."/>
            <person name="Hoffmeister D."/>
            <person name="Hogberg N."/>
            <person name="James T.Y."/>
            <person name="Karlsson M."/>
            <person name="Kohler A."/>
            <person name="Kues U."/>
            <person name="Lee Y.H."/>
            <person name="Lin Y.C."/>
            <person name="Lind M."/>
            <person name="Lindquist E."/>
            <person name="Lombard V."/>
            <person name="Lucas S."/>
            <person name="Lunden K."/>
            <person name="Morin E."/>
            <person name="Murat C."/>
            <person name="Park J."/>
            <person name="Raffaello T."/>
            <person name="Rouze P."/>
            <person name="Salamov A."/>
            <person name="Schmutz J."/>
            <person name="Solheim H."/>
            <person name="Stahlberg J."/>
            <person name="Velez H."/>
            <person name="de Vries R.P."/>
            <person name="Wiebenga A."/>
            <person name="Woodward S."/>
            <person name="Yakovlev I."/>
            <person name="Garbelotto M."/>
            <person name="Martin F."/>
            <person name="Grigoriev I.V."/>
            <person name="Stenlid J."/>
        </authorList>
    </citation>
    <scope>NUCLEOTIDE SEQUENCE [LARGE SCALE GENOMIC DNA]</scope>
    <source>
        <strain evidence="2 3">TC 32-1</strain>
    </source>
</reference>
<proteinExistence type="predicted"/>